<dbReference type="InterPro" id="IPR026444">
    <property type="entry name" value="Secre_tail"/>
</dbReference>
<dbReference type="CDD" id="cd07493">
    <property type="entry name" value="Peptidases_S8_9"/>
    <property type="match status" value="1"/>
</dbReference>
<dbReference type="InterPro" id="IPR023828">
    <property type="entry name" value="Peptidase_S8_Ser-AS"/>
</dbReference>
<dbReference type="Pfam" id="PF18962">
    <property type="entry name" value="Por_Secre_tail"/>
    <property type="match status" value="1"/>
</dbReference>
<feature type="domain" description="Peptidase S8/S53" evidence="8">
    <location>
        <begin position="179"/>
        <end position="452"/>
    </location>
</feature>
<organism evidence="10 11">
    <name type="scientific">Pontibacter aydingkolensis</name>
    <dbReference type="NCBI Taxonomy" id="1911536"/>
    <lineage>
        <taxon>Bacteria</taxon>
        <taxon>Pseudomonadati</taxon>
        <taxon>Bacteroidota</taxon>
        <taxon>Cytophagia</taxon>
        <taxon>Cytophagales</taxon>
        <taxon>Hymenobacteraceae</taxon>
        <taxon>Pontibacter</taxon>
    </lineage>
</organism>
<dbReference type="RefSeq" id="WP_219878445.1">
    <property type="nucleotide sequence ID" value="NZ_JAHYXK010000016.1"/>
</dbReference>
<dbReference type="PROSITE" id="PS51892">
    <property type="entry name" value="SUBTILASE"/>
    <property type="match status" value="1"/>
</dbReference>
<feature type="active site" description="Charge relay system" evidence="5">
    <location>
        <position position="406"/>
    </location>
</feature>
<keyword evidence="2 5" id="KW-0645">Protease</keyword>
<dbReference type="InterPro" id="IPR023827">
    <property type="entry name" value="Peptidase_S8_Asp-AS"/>
</dbReference>
<gene>
    <name evidence="10" type="ORF">K0O23_15935</name>
</gene>
<dbReference type="InterPro" id="IPR000209">
    <property type="entry name" value="Peptidase_S8/S53_dom"/>
</dbReference>
<evidence type="ECO:0000259" key="8">
    <source>
        <dbReference type="Pfam" id="PF00082"/>
    </source>
</evidence>
<dbReference type="PANTHER" id="PTHR43806:SF67">
    <property type="entry name" value="EGF-LIKE DOMAIN-CONTAINING PROTEIN"/>
    <property type="match status" value="1"/>
</dbReference>
<dbReference type="NCBIfam" id="TIGR04183">
    <property type="entry name" value="Por_Secre_tail"/>
    <property type="match status" value="1"/>
</dbReference>
<evidence type="ECO:0000256" key="5">
    <source>
        <dbReference type="PROSITE-ProRule" id="PRU01240"/>
    </source>
</evidence>
<dbReference type="PIRSF" id="PIRSF037903">
    <property type="entry name" value="Subtilisin_rel_GFO_2223"/>
    <property type="match status" value="1"/>
</dbReference>
<keyword evidence="7" id="KW-0732">Signal</keyword>
<sequence>MRQLLLYISVLLFAPYFVAQAQETSPEQKRLVYFTDKANSPYSLQQPQDFLSSRALERRQRQSIALKERDLPVNPSYVTGLKEQGVKVWYTSRWFNAAVVQCSDQKLAELEALPFVRSTQTLNRLAGPTNAILRTTGKLETVSQSSTLVTTLEKEDYGRAFHQANMLGAVELHNTGFRGAGMTIAVLDAGFPGVNTISAFAHLFQNDKIKGTFDFVAKQENVYGANSHGTAVLSTMAAYQPGKMIGTAYEADYILLRTEDAATEHNIEEINWLLGAEYADSAGADVINSSLGYNIFDSPSRSYTYSEMDGNTTLVAKAADIAAAVGMLVVTSAGNEGTSTWKYISSPADADSVLAVGAVDSLGVKASFSSFGPSADGQVKPDVVALGRLAYVLTTTGNVAKSNGTSFSGPIVAGFATSLWQANRTKTNYEIIQLLRQSGSQAANPDNSIGYGIPSYNRTITSLAKLPPKNKVLITNPVSDKPVILILGQDWQKQPVEVQVMDATGKLMLRQQIKQPATEQKLNLEPHSLSKGLYLCRVSSGSSATTVRFIKL</sequence>
<feature type="chain" id="PRO_5047173541" evidence="7">
    <location>
        <begin position="22"/>
        <end position="552"/>
    </location>
</feature>
<dbReference type="PROSITE" id="PS00136">
    <property type="entry name" value="SUBTILASE_ASP"/>
    <property type="match status" value="1"/>
</dbReference>
<evidence type="ECO:0000256" key="2">
    <source>
        <dbReference type="ARBA" id="ARBA00022670"/>
    </source>
</evidence>
<feature type="active site" description="Charge relay system" evidence="5">
    <location>
        <position position="228"/>
    </location>
</feature>
<accession>A0ABS7CXP6</accession>
<dbReference type="EMBL" id="JAHYXK010000016">
    <property type="protein sequence ID" value="MBW7468568.1"/>
    <property type="molecule type" value="Genomic_DNA"/>
</dbReference>
<dbReference type="InterPro" id="IPR015500">
    <property type="entry name" value="Peptidase_S8_subtilisin-rel"/>
</dbReference>
<evidence type="ECO:0000256" key="7">
    <source>
        <dbReference type="SAM" id="SignalP"/>
    </source>
</evidence>
<dbReference type="PRINTS" id="PR00723">
    <property type="entry name" value="SUBTILISIN"/>
</dbReference>
<feature type="signal peptide" evidence="7">
    <location>
        <begin position="1"/>
        <end position="21"/>
    </location>
</feature>
<comment type="caution">
    <text evidence="10">The sequence shown here is derived from an EMBL/GenBank/DDBJ whole genome shotgun (WGS) entry which is preliminary data.</text>
</comment>
<evidence type="ECO:0000313" key="11">
    <source>
        <dbReference type="Proteomes" id="UP000813018"/>
    </source>
</evidence>
<dbReference type="Pfam" id="PF00082">
    <property type="entry name" value="Peptidase_S8"/>
    <property type="match status" value="1"/>
</dbReference>
<reference evidence="10 11" key="1">
    <citation type="journal article" date="2016" name="Int. J. Syst. Evol. Microbiol.">
        <title>Pontibacter aydingkolensis sp. nov., isolated from soil of a salt lake.</title>
        <authorList>
            <person name="Osman G."/>
            <person name="Zhang T."/>
            <person name="Lou K."/>
            <person name="Gao Y."/>
            <person name="Chang W."/>
            <person name="Lin Q."/>
            <person name="Yang H.M."/>
            <person name="Huo X.D."/>
            <person name="Wang N."/>
        </authorList>
    </citation>
    <scope>NUCLEOTIDE SEQUENCE [LARGE SCALE GENOMIC DNA]</scope>
    <source>
        <strain evidence="10 11">KACC 19255</strain>
    </source>
</reference>
<comment type="similarity">
    <text evidence="1 5 6">Belongs to the peptidase S8 family.</text>
</comment>
<proteinExistence type="inferred from homology"/>
<evidence type="ECO:0000256" key="6">
    <source>
        <dbReference type="RuleBase" id="RU003355"/>
    </source>
</evidence>
<evidence type="ECO:0000256" key="3">
    <source>
        <dbReference type="ARBA" id="ARBA00022801"/>
    </source>
</evidence>
<protein>
    <submittedName>
        <fullName evidence="10">S8 family serine peptidase</fullName>
    </submittedName>
</protein>
<dbReference type="InterPro" id="IPR050131">
    <property type="entry name" value="Peptidase_S8_subtilisin-like"/>
</dbReference>
<evidence type="ECO:0000256" key="4">
    <source>
        <dbReference type="ARBA" id="ARBA00022825"/>
    </source>
</evidence>
<evidence type="ECO:0000313" key="10">
    <source>
        <dbReference type="EMBL" id="MBW7468568.1"/>
    </source>
</evidence>
<dbReference type="Proteomes" id="UP000813018">
    <property type="component" value="Unassembled WGS sequence"/>
</dbReference>
<feature type="domain" description="Secretion system C-terminal sorting" evidence="9">
    <location>
        <begin position="476"/>
        <end position="550"/>
    </location>
</feature>
<evidence type="ECO:0000256" key="1">
    <source>
        <dbReference type="ARBA" id="ARBA00011073"/>
    </source>
</evidence>
<dbReference type="PANTHER" id="PTHR43806">
    <property type="entry name" value="PEPTIDASE S8"/>
    <property type="match status" value="1"/>
</dbReference>
<dbReference type="InterPro" id="IPR017317">
    <property type="entry name" value="Pept_S8_subtilisin_bacteroid-2"/>
</dbReference>
<keyword evidence="11" id="KW-1185">Reference proteome</keyword>
<feature type="active site" description="Charge relay system" evidence="5">
    <location>
        <position position="188"/>
    </location>
</feature>
<keyword evidence="3 5" id="KW-0378">Hydrolase</keyword>
<dbReference type="SUPFAM" id="SSF52743">
    <property type="entry name" value="Subtilisin-like"/>
    <property type="match status" value="1"/>
</dbReference>
<keyword evidence="4 5" id="KW-0720">Serine protease</keyword>
<evidence type="ECO:0000259" key="9">
    <source>
        <dbReference type="Pfam" id="PF18962"/>
    </source>
</evidence>
<dbReference type="PROSITE" id="PS00138">
    <property type="entry name" value="SUBTILASE_SER"/>
    <property type="match status" value="1"/>
</dbReference>
<dbReference type="InterPro" id="IPR036852">
    <property type="entry name" value="Peptidase_S8/S53_dom_sf"/>
</dbReference>
<dbReference type="Gene3D" id="3.40.50.200">
    <property type="entry name" value="Peptidase S8/S53 domain"/>
    <property type="match status" value="1"/>
</dbReference>
<name>A0ABS7CXP6_9BACT</name>